<feature type="transmembrane region" description="Helical" evidence="1">
    <location>
        <begin position="370"/>
        <end position="389"/>
    </location>
</feature>
<keyword evidence="1" id="KW-1133">Transmembrane helix</keyword>
<dbReference type="EMBL" id="JAHDYS010000007">
    <property type="protein sequence ID" value="MBT1072012.1"/>
    <property type="molecule type" value="Genomic_DNA"/>
</dbReference>
<accession>A0ABS5U8M7</accession>
<feature type="transmembrane region" description="Helical" evidence="1">
    <location>
        <begin position="526"/>
        <end position="545"/>
    </location>
</feature>
<evidence type="ECO:0000256" key="1">
    <source>
        <dbReference type="SAM" id="Phobius"/>
    </source>
</evidence>
<evidence type="ECO:0000313" key="2">
    <source>
        <dbReference type="EMBL" id="MBT1072012.1"/>
    </source>
</evidence>
<feature type="transmembrane region" description="Helical" evidence="1">
    <location>
        <begin position="453"/>
        <end position="470"/>
    </location>
</feature>
<name>A0ABS5U8M7_9BACT</name>
<protein>
    <submittedName>
        <fullName evidence="2">DUF2339 domain-containing protein</fullName>
    </submittedName>
</protein>
<keyword evidence="3" id="KW-1185">Reference proteome</keyword>
<evidence type="ECO:0000313" key="3">
    <source>
        <dbReference type="Proteomes" id="UP000784128"/>
    </source>
</evidence>
<organism evidence="2 3">
    <name type="scientific">Pelotalea chapellei</name>
    <dbReference type="NCBI Taxonomy" id="44671"/>
    <lineage>
        <taxon>Bacteria</taxon>
        <taxon>Pseudomonadati</taxon>
        <taxon>Thermodesulfobacteriota</taxon>
        <taxon>Desulfuromonadia</taxon>
        <taxon>Geobacterales</taxon>
        <taxon>Geobacteraceae</taxon>
        <taxon>Pelotalea</taxon>
    </lineage>
</organism>
<feature type="transmembrane region" description="Helical" evidence="1">
    <location>
        <begin position="245"/>
        <end position="263"/>
    </location>
</feature>
<feature type="transmembrane region" description="Helical" evidence="1">
    <location>
        <begin position="219"/>
        <end position="238"/>
    </location>
</feature>
<feature type="transmembrane region" description="Helical" evidence="1">
    <location>
        <begin position="580"/>
        <end position="600"/>
    </location>
</feature>
<feature type="transmembrane region" description="Helical" evidence="1">
    <location>
        <begin position="395"/>
        <end position="412"/>
    </location>
</feature>
<gene>
    <name evidence="2" type="ORF">KJB30_09465</name>
</gene>
<dbReference type="Proteomes" id="UP000784128">
    <property type="component" value="Unassembled WGS sequence"/>
</dbReference>
<feature type="transmembrane region" description="Helical" evidence="1">
    <location>
        <begin position="88"/>
        <end position="105"/>
    </location>
</feature>
<keyword evidence="1" id="KW-0812">Transmembrane</keyword>
<feature type="transmembrane region" description="Helical" evidence="1">
    <location>
        <begin position="196"/>
        <end position="213"/>
    </location>
</feature>
<reference evidence="2 3" key="1">
    <citation type="submission" date="2021-05" db="EMBL/GenBank/DDBJ databases">
        <title>The draft genome of Geobacter chapellei DSM 13688.</title>
        <authorList>
            <person name="Xu Z."/>
            <person name="Masuda Y."/>
            <person name="Itoh H."/>
            <person name="Senoo K."/>
        </authorList>
    </citation>
    <scope>NUCLEOTIDE SEQUENCE [LARGE SCALE GENOMIC DNA]</scope>
    <source>
        <strain evidence="2 3">DSM 13688</strain>
    </source>
</reference>
<feature type="transmembrane region" description="Helical" evidence="1">
    <location>
        <begin position="117"/>
        <end position="135"/>
    </location>
</feature>
<dbReference type="RefSeq" id="WP_214298431.1">
    <property type="nucleotide sequence ID" value="NZ_JAHDYS010000007.1"/>
</dbReference>
<keyword evidence="1" id="KW-0472">Membrane</keyword>
<feature type="transmembrane region" description="Helical" evidence="1">
    <location>
        <begin position="491"/>
        <end position="514"/>
    </location>
</feature>
<feature type="transmembrane region" description="Helical" evidence="1">
    <location>
        <begin position="342"/>
        <end position="363"/>
    </location>
</feature>
<sequence>MEKAEVADVEVLQMTAKGQTLEDQVQELALRVQALEGSLEKLTARLAQATPVELASAQTEVKTRLPPVLDEPADVSEEMLSWAGRNALLPRVSTICFLLVVALILRTITDSGMINKLFGSALGMGFAATLMIVGWQRYARSSPLAPVFAACGAILMATIVVETHTHFKSLPLVPAYLTLMVTGIGMAFISRRFNAFTPISFGILGMCLAGAAIDYPHPHFPYLSLVLWTANLLGFMAARLKRCSWLRWIVMLVSMVMLQLWAFRIGVALRQGIQPPPELAASLFLPVLGVFALTYLLLALFGIIQSGTERVSRFDQSLPVINVLWAFSSAFCAMYTKDTPLLALGIVGIMVALLHLGASFWLARRAVIGVPGTAAFTFACGALLALALPVATGKLILSLPALSLIGIFMAIFSREWNNGSVRAVTYLFHIYSCAALFVAVRGDSPQQMDAVNILPAILLSCIMVYQYLWCRWWPPPPGSSILFKLDEEDRSAVMLLLAGLLCGFLAMRIGIFQVVQLTAGAGREEIFRCAQSVLINGAAVFLMVWGFMRRDREIRNVAIMVTLIGAGKVFLYDLLGTHGLPLVCSVFSFGAAAAVESVVLGKWPKTEIKPVQDLAAANETVNE</sequence>
<feature type="transmembrane region" description="Helical" evidence="1">
    <location>
        <begin position="283"/>
        <end position="304"/>
    </location>
</feature>
<feature type="transmembrane region" description="Helical" evidence="1">
    <location>
        <begin position="142"/>
        <end position="161"/>
    </location>
</feature>
<proteinExistence type="predicted"/>
<feature type="transmembrane region" description="Helical" evidence="1">
    <location>
        <begin position="173"/>
        <end position="189"/>
    </location>
</feature>
<feature type="transmembrane region" description="Helical" evidence="1">
    <location>
        <begin position="424"/>
        <end position="441"/>
    </location>
</feature>
<comment type="caution">
    <text evidence="2">The sequence shown here is derived from an EMBL/GenBank/DDBJ whole genome shotgun (WGS) entry which is preliminary data.</text>
</comment>